<evidence type="ECO:0000313" key="3">
    <source>
        <dbReference type="Proteomes" id="UP000807469"/>
    </source>
</evidence>
<dbReference type="Gene3D" id="3.60.21.10">
    <property type="match status" value="1"/>
</dbReference>
<organism evidence="2 3">
    <name type="scientific">Pholiota conissans</name>
    <dbReference type="NCBI Taxonomy" id="109636"/>
    <lineage>
        <taxon>Eukaryota</taxon>
        <taxon>Fungi</taxon>
        <taxon>Dikarya</taxon>
        <taxon>Basidiomycota</taxon>
        <taxon>Agaricomycotina</taxon>
        <taxon>Agaricomycetes</taxon>
        <taxon>Agaricomycetidae</taxon>
        <taxon>Agaricales</taxon>
        <taxon>Agaricineae</taxon>
        <taxon>Strophariaceae</taxon>
        <taxon>Pholiota</taxon>
    </lineage>
</organism>
<reference evidence="2" key="1">
    <citation type="submission" date="2020-11" db="EMBL/GenBank/DDBJ databases">
        <authorList>
            <consortium name="DOE Joint Genome Institute"/>
            <person name="Ahrendt S."/>
            <person name="Riley R."/>
            <person name="Andreopoulos W."/>
            <person name="Labutti K."/>
            <person name="Pangilinan J."/>
            <person name="Ruiz-Duenas F.J."/>
            <person name="Barrasa J.M."/>
            <person name="Sanchez-Garcia M."/>
            <person name="Camarero S."/>
            <person name="Miyauchi S."/>
            <person name="Serrano A."/>
            <person name="Linde D."/>
            <person name="Babiker R."/>
            <person name="Drula E."/>
            <person name="Ayuso-Fernandez I."/>
            <person name="Pacheco R."/>
            <person name="Padilla G."/>
            <person name="Ferreira P."/>
            <person name="Barriuso J."/>
            <person name="Kellner H."/>
            <person name="Castanera R."/>
            <person name="Alfaro M."/>
            <person name="Ramirez L."/>
            <person name="Pisabarro A.G."/>
            <person name="Kuo A."/>
            <person name="Tritt A."/>
            <person name="Lipzen A."/>
            <person name="He G."/>
            <person name="Yan M."/>
            <person name="Ng V."/>
            <person name="Cullen D."/>
            <person name="Martin F."/>
            <person name="Rosso M.-N."/>
            <person name="Henrissat B."/>
            <person name="Hibbett D."/>
            <person name="Martinez A.T."/>
            <person name="Grigoriev I.V."/>
        </authorList>
    </citation>
    <scope>NUCLEOTIDE SEQUENCE</scope>
    <source>
        <strain evidence="2">CIRM-BRFM 674</strain>
    </source>
</reference>
<dbReference type="PANTHER" id="PTHR12905:SF28">
    <property type="entry name" value="RHAMNOGALACTURONATE LYASE C-RELATED"/>
    <property type="match status" value="1"/>
</dbReference>
<dbReference type="InterPro" id="IPR004843">
    <property type="entry name" value="Calcineurin-like_PHP"/>
</dbReference>
<feature type="domain" description="Calcineurin-like phosphoesterase" evidence="1">
    <location>
        <begin position="46"/>
        <end position="223"/>
    </location>
</feature>
<dbReference type="PANTHER" id="PTHR12905">
    <property type="entry name" value="METALLOPHOSPHOESTERASE"/>
    <property type="match status" value="1"/>
</dbReference>
<evidence type="ECO:0000313" key="2">
    <source>
        <dbReference type="EMBL" id="KAF9476758.1"/>
    </source>
</evidence>
<protein>
    <submittedName>
        <fullName evidence="2">Metallo-dependent phosphatase</fullName>
    </submittedName>
</protein>
<dbReference type="CDD" id="cd07379">
    <property type="entry name" value="MPP_239FB"/>
    <property type="match status" value="1"/>
</dbReference>
<dbReference type="InterPro" id="IPR029052">
    <property type="entry name" value="Metallo-depent_PP-like"/>
</dbReference>
<comment type="caution">
    <text evidence="2">The sequence shown here is derived from an EMBL/GenBank/DDBJ whole genome shotgun (WGS) entry which is preliminary data.</text>
</comment>
<proteinExistence type="predicted"/>
<dbReference type="EMBL" id="MU155283">
    <property type="protein sequence ID" value="KAF9476758.1"/>
    <property type="molecule type" value="Genomic_DNA"/>
</dbReference>
<dbReference type="Proteomes" id="UP000807469">
    <property type="component" value="Unassembled WGS sequence"/>
</dbReference>
<evidence type="ECO:0000259" key="1">
    <source>
        <dbReference type="Pfam" id="PF00149"/>
    </source>
</evidence>
<accession>A0A9P5YX67</accession>
<gene>
    <name evidence="2" type="ORF">BDN70DRAFT_882011</name>
</gene>
<dbReference type="AlphaFoldDB" id="A0A9P5YX67"/>
<name>A0A9P5YX67_9AGAR</name>
<dbReference type="SUPFAM" id="SSF56300">
    <property type="entry name" value="Metallo-dependent phosphatases"/>
    <property type="match status" value="1"/>
</dbReference>
<sequence>MDALFNRRPPSLWDRFSENPLVLLARIAYNCTTRGLVAPTVTGTPIRVVCVSDTHNRHDELPPVPAGDILIHSGDLTVSGTPQELRSVLQWLSDHPHPYKIFIAGNHDKALDATPEALSTLLTDFPSLIFLNESSTTLTIHDRTLRIYGSPLTPTHGSWPFQYPRTTPNAGNWTQIPVDTDILITHGPAALHGDGLWRRGCTALLDALWKIRPRLHVFGHIHDARGIENVAWSDTQRQYETICMGDGGWLALFSLVWKVVWGWRERGIAQTTMVNAACVGGGIRDDERRSAIVVDI</sequence>
<dbReference type="OrthoDB" id="630188at2759"/>
<dbReference type="Pfam" id="PF00149">
    <property type="entry name" value="Metallophos"/>
    <property type="match status" value="1"/>
</dbReference>
<dbReference type="InterPro" id="IPR051693">
    <property type="entry name" value="UPF0046_metallophosphoest"/>
</dbReference>
<keyword evidence="3" id="KW-1185">Reference proteome</keyword>
<dbReference type="GO" id="GO:0016787">
    <property type="term" value="F:hydrolase activity"/>
    <property type="evidence" value="ECO:0007669"/>
    <property type="project" value="InterPro"/>
</dbReference>